<dbReference type="EMBL" id="AAKN02048247">
    <property type="status" value="NOT_ANNOTATED_CDS"/>
    <property type="molecule type" value="Genomic_DNA"/>
</dbReference>
<dbReference type="Ensembl" id="ENSCPOT00000039064.1">
    <property type="protein sequence ID" value="ENSCPOP00000032429.1"/>
    <property type="gene ID" value="ENSCPOG00000031479.1"/>
</dbReference>
<dbReference type="InterPro" id="IPR036910">
    <property type="entry name" value="HMG_box_dom_sf"/>
</dbReference>
<feature type="domain" description="HMG box" evidence="4">
    <location>
        <begin position="460"/>
        <end position="528"/>
    </location>
</feature>
<dbReference type="GO" id="GO:0007283">
    <property type="term" value="P:spermatogenesis"/>
    <property type="evidence" value="ECO:0007669"/>
    <property type="project" value="Ensembl"/>
</dbReference>
<dbReference type="CDD" id="cd21977">
    <property type="entry name" value="HMG-box_BHMG1"/>
    <property type="match status" value="1"/>
</dbReference>
<dbReference type="OMA" id="RRPYCIK"/>
<dbReference type="SUPFAM" id="SSF47095">
    <property type="entry name" value="HMG-box"/>
    <property type="match status" value="1"/>
</dbReference>
<feature type="compositionally biased region" description="Polar residues" evidence="3">
    <location>
        <begin position="396"/>
        <end position="409"/>
    </location>
</feature>
<dbReference type="VEuPathDB" id="HostDB:ENSCPOG00000031479"/>
<dbReference type="InterPro" id="IPR009071">
    <property type="entry name" value="HMG_box_dom"/>
</dbReference>
<evidence type="ECO:0000256" key="1">
    <source>
        <dbReference type="ARBA" id="ARBA00023242"/>
    </source>
</evidence>
<keyword evidence="2" id="KW-0238">DNA-binding</keyword>
<dbReference type="STRING" id="10141.ENSCPOP00000032429"/>
<organism evidence="5 6">
    <name type="scientific">Cavia porcellus</name>
    <name type="common">Guinea pig</name>
    <dbReference type="NCBI Taxonomy" id="10141"/>
    <lineage>
        <taxon>Eukaryota</taxon>
        <taxon>Metazoa</taxon>
        <taxon>Chordata</taxon>
        <taxon>Craniata</taxon>
        <taxon>Vertebrata</taxon>
        <taxon>Euteleostomi</taxon>
        <taxon>Mammalia</taxon>
        <taxon>Eutheria</taxon>
        <taxon>Euarchontoglires</taxon>
        <taxon>Glires</taxon>
        <taxon>Rodentia</taxon>
        <taxon>Hystricomorpha</taxon>
        <taxon>Caviidae</taxon>
        <taxon>Cavia</taxon>
    </lineage>
</organism>
<feature type="compositionally biased region" description="Polar residues" evidence="3">
    <location>
        <begin position="149"/>
        <end position="160"/>
    </location>
</feature>
<dbReference type="AlphaFoldDB" id="A0A286Y3Z4"/>
<dbReference type="GeneTree" id="ENSGT00570000080851"/>
<feature type="region of interest" description="Disordered" evidence="3">
    <location>
        <begin position="90"/>
        <end position="175"/>
    </location>
</feature>
<dbReference type="InParanoid" id="A0A286Y3Z4"/>
<feature type="region of interest" description="Disordered" evidence="3">
    <location>
        <begin position="381"/>
        <end position="456"/>
    </location>
</feature>
<evidence type="ECO:0000313" key="6">
    <source>
        <dbReference type="Proteomes" id="UP000005447"/>
    </source>
</evidence>
<feature type="compositionally biased region" description="Polar residues" evidence="3">
    <location>
        <begin position="418"/>
        <end position="428"/>
    </location>
</feature>
<accession>A0A286Y3Z4</accession>
<feature type="region of interest" description="Disordered" evidence="3">
    <location>
        <begin position="333"/>
        <end position="352"/>
    </location>
</feature>
<dbReference type="Bgee" id="ENSCPOG00000031479">
    <property type="expression patterns" value="Expressed in testis"/>
</dbReference>
<dbReference type="Pfam" id="PF00505">
    <property type="entry name" value="HMG_box"/>
    <property type="match status" value="1"/>
</dbReference>
<dbReference type="PANTHER" id="PTHR47658:SF1">
    <property type="entry name" value="MEIOSIS INITIATOR PROTEIN"/>
    <property type="match status" value="1"/>
</dbReference>
<dbReference type="Proteomes" id="UP000005447">
    <property type="component" value="Unassembled WGS sequence"/>
</dbReference>
<dbReference type="GO" id="GO:0005634">
    <property type="term" value="C:nucleus"/>
    <property type="evidence" value="ECO:0007669"/>
    <property type="project" value="UniProtKB-UniRule"/>
</dbReference>
<dbReference type="GO" id="GO:0003677">
    <property type="term" value="F:DNA binding"/>
    <property type="evidence" value="ECO:0007669"/>
    <property type="project" value="UniProtKB-UniRule"/>
</dbReference>
<reference evidence="5" key="3">
    <citation type="submission" date="2025-09" db="UniProtKB">
        <authorList>
            <consortium name="Ensembl"/>
        </authorList>
    </citation>
    <scope>IDENTIFICATION</scope>
    <source>
        <strain evidence="5">2N</strain>
    </source>
</reference>
<evidence type="ECO:0000259" key="4">
    <source>
        <dbReference type="PROSITE" id="PS50118"/>
    </source>
</evidence>
<evidence type="ECO:0000256" key="2">
    <source>
        <dbReference type="PROSITE-ProRule" id="PRU00267"/>
    </source>
</evidence>
<proteinExistence type="predicted"/>
<reference evidence="6" key="1">
    <citation type="journal article" date="2011" name="Nature">
        <title>A high-resolution map of human evolutionary constraint using 29 mammals.</title>
        <authorList>
            <person name="Lindblad-Toh K."/>
            <person name="Garber M."/>
            <person name="Zuk O."/>
            <person name="Lin M.F."/>
            <person name="Parker B.J."/>
            <person name="Washietl S."/>
            <person name="Kheradpour P."/>
            <person name="Ernst J."/>
            <person name="Jordan G."/>
            <person name="Mauceli E."/>
            <person name="Ward L.D."/>
            <person name="Lowe C.B."/>
            <person name="Holloway A.K."/>
            <person name="Clamp M."/>
            <person name="Gnerre S."/>
            <person name="Alfoldi J."/>
            <person name="Beal K."/>
            <person name="Chang J."/>
            <person name="Clawson H."/>
            <person name="Cuff J."/>
            <person name="Di Palma F."/>
            <person name="Fitzgerald S."/>
            <person name="Flicek P."/>
            <person name="Guttman M."/>
            <person name="Hubisz M.J."/>
            <person name="Jaffe D.B."/>
            <person name="Jungreis I."/>
            <person name="Kent W.J."/>
            <person name="Kostka D."/>
            <person name="Lara M."/>
            <person name="Martins A.L."/>
            <person name="Massingham T."/>
            <person name="Moltke I."/>
            <person name="Raney B.J."/>
            <person name="Rasmussen M.D."/>
            <person name="Robinson J."/>
            <person name="Stark A."/>
            <person name="Vilella A.J."/>
            <person name="Wen J."/>
            <person name="Xie X."/>
            <person name="Zody M.C."/>
            <person name="Baldwin J."/>
            <person name="Bloom T."/>
            <person name="Chin C.W."/>
            <person name="Heiman D."/>
            <person name="Nicol R."/>
            <person name="Nusbaum C."/>
            <person name="Young S."/>
            <person name="Wilkinson J."/>
            <person name="Worley K.C."/>
            <person name="Kovar C.L."/>
            <person name="Muzny D.M."/>
            <person name="Gibbs R.A."/>
            <person name="Cree A."/>
            <person name="Dihn H.H."/>
            <person name="Fowler G."/>
            <person name="Jhangiani S."/>
            <person name="Joshi V."/>
            <person name="Lee S."/>
            <person name="Lewis L.R."/>
            <person name="Nazareth L.V."/>
            <person name="Okwuonu G."/>
            <person name="Santibanez J."/>
            <person name="Warren W.C."/>
            <person name="Mardis E.R."/>
            <person name="Weinstock G.M."/>
            <person name="Wilson R.K."/>
            <person name="Delehaunty K."/>
            <person name="Dooling D."/>
            <person name="Fronik C."/>
            <person name="Fulton L."/>
            <person name="Fulton B."/>
            <person name="Graves T."/>
            <person name="Minx P."/>
            <person name="Sodergren E."/>
            <person name="Birney E."/>
            <person name="Margulies E.H."/>
            <person name="Herrero J."/>
            <person name="Green E.D."/>
            <person name="Haussler D."/>
            <person name="Siepel A."/>
            <person name="Goldman N."/>
            <person name="Pollard K.S."/>
            <person name="Pedersen J.S."/>
            <person name="Lander E.S."/>
            <person name="Kellis M."/>
        </authorList>
    </citation>
    <scope>NUCLEOTIDE SEQUENCE [LARGE SCALE GENOMIC DNA]</scope>
    <source>
        <strain evidence="6">2N</strain>
    </source>
</reference>
<dbReference type="Gene3D" id="1.10.30.10">
    <property type="entry name" value="High mobility group box domain"/>
    <property type="match status" value="1"/>
</dbReference>
<gene>
    <name evidence="5" type="primary">MEIOSIN</name>
</gene>
<dbReference type="GO" id="GO:0006357">
    <property type="term" value="P:regulation of transcription by RNA polymerase II"/>
    <property type="evidence" value="ECO:0007669"/>
    <property type="project" value="Ensembl"/>
</dbReference>
<protein>
    <submittedName>
        <fullName evidence="5">Meiosis initiator</fullName>
    </submittedName>
</protein>
<dbReference type="GO" id="GO:0090427">
    <property type="term" value="P:activation of meiosis"/>
    <property type="evidence" value="ECO:0007669"/>
    <property type="project" value="Ensembl"/>
</dbReference>
<evidence type="ECO:0000256" key="3">
    <source>
        <dbReference type="SAM" id="MobiDB-lite"/>
    </source>
</evidence>
<dbReference type="FunCoup" id="A0A286Y3Z4">
    <property type="interactions" value="425"/>
</dbReference>
<dbReference type="PANTHER" id="PTHR47658">
    <property type="entry name" value="HIGH MOBILITY GROUP B PROTEIN 12-RELATED"/>
    <property type="match status" value="1"/>
</dbReference>
<feature type="compositionally biased region" description="Basic residues" evidence="3">
    <location>
        <begin position="432"/>
        <end position="441"/>
    </location>
</feature>
<keyword evidence="6" id="KW-1185">Reference proteome</keyword>
<sequence>LSDPRLSSGYCNYTQLLSQNRNQKKNHTTQLQELALLIPVTLKTGSKKLTKKEILLHVLHYIQYLQRAIDVVKALLKSYLSDEEGGLGAPGWNPASDQASRRHFTPSSSPCSQNSHVWGARQKPRKKKLTRAAPELQTWSQRSRRSLDLDTTSQKLVTPSEQEEENMGWTTTPPRCPDACEAVLPSVQEENGDEEAGAQLTLLDMANDIDFDDITSTCCNPVLVAGGTAGDHLATPGARPLCLPLDSASYRQQMVFYDSSQEVDKDAPDADPWLPVCPLEGSSQGSLLALPPPQVPTWSVTGHPEEILGLSPSLFSSPSRLLPEQILEDDTMFLTQGEPPGPGHTLNPFTSHGDHVPPDFYSMRQSSVSLDHCYLSMSDNSKALSSPGSDADTASLVDQQEDAQGSQSSNEEDDDYTWSPTQRASTLSAAGRKSKKGHRASKAPVKPKESKKAPCPAPVKKKCVNGFIMFCRMNRKPYIRACPGTASTAATKELAQLWRMMTQKERKPYCIKARRFSRQHNRIVKQDSSDSEDEEWETPKPFYQLLAEKLMASQDQAQSLAPPRD</sequence>
<reference evidence="5" key="2">
    <citation type="submission" date="2025-08" db="UniProtKB">
        <authorList>
            <consortium name="Ensembl"/>
        </authorList>
    </citation>
    <scope>IDENTIFICATION</scope>
    <source>
        <strain evidence="5">2N</strain>
    </source>
</reference>
<evidence type="ECO:0000313" key="5">
    <source>
        <dbReference type="Ensembl" id="ENSCPOP00000032429.1"/>
    </source>
</evidence>
<dbReference type="SMART" id="SM00398">
    <property type="entry name" value="HMG"/>
    <property type="match status" value="1"/>
</dbReference>
<dbReference type="PROSITE" id="PS50118">
    <property type="entry name" value="HMG_BOX_2"/>
    <property type="match status" value="1"/>
</dbReference>
<feature type="DNA-binding region" description="HMG box" evidence="2">
    <location>
        <begin position="460"/>
        <end position="528"/>
    </location>
</feature>
<dbReference type="GO" id="GO:0051321">
    <property type="term" value="P:meiotic cell cycle"/>
    <property type="evidence" value="ECO:0007669"/>
    <property type="project" value="Ensembl"/>
</dbReference>
<name>A0A286Y3Z4_CAVPO</name>
<feature type="compositionally biased region" description="Polar residues" evidence="3">
    <location>
        <begin position="105"/>
        <end position="116"/>
    </location>
</feature>
<keyword evidence="1 2" id="KW-0539">Nucleus</keyword>
<dbReference type="GO" id="GO:0048477">
    <property type="term" value="P:oogenesis"/>
    <property type="evidence" value="ECO:0007669"/>
    <property type="project" value="Ensembl"/>
</dbReference>
<dbReference type="GO" id="GO:0071300">
    <property type="term" value="P:cellular response to retinoic acid"/>
    <property type="evidence" value="ECO:0007669"/>
    <property type="project" value="Ensembl"/>
</dbReference>